<evidence type="ECO:0000313" key="3">
    <source>
        <dbReference type="Proteomes" id="UP000531950"/>
    </source>
</evidence>
<gene>
    <name evidence="2" type="ORF">HX822_28825</name>
</gene>
<accession>A0A7Y8JSM0</accession>
<dbReference type="AlphaFoldDB" id="A0A7Y8JSM0"/>
<organism evidence="2 3">
    <name type="scientific">Pseudomonas yamanorum</name>
    <dbReference type="NCBI Taxonomy" id="515393"/>
    <lineage>
        <taxon>Bacteria</taxon>
        <taxon>Pseudomonadati</taxon>
        <taxon>Pseudomonadota</taxon>
        <taxon>Gammaproteobacteria</taxon>
        <taxon>Pseudomonadales</taxon>
        <taxon>Pseudomonadaceae</taxon>
        <taxon>Pseudomonas</taxon>
    </lineage>
</organism>
<keyword evidence="1" id="KW-0732">Signal</keyword>
<name>A0A7Y8JSM0_9PSED</name>
<sequence length="78" mass="8549">MRFVLAMLLMFSGYTFANCSNITDSDQRNYCNAKQSGSSCSYISNSDLRAACNAEVGGSSCSYISDSNLRTQCDSMKR</sequence>
<dbReference type="EMBL" id="JACARG010000064">
    <property type="protein sequence ID" value="NWE16969.1"/>
    <property type="molecule type" value="Genomic_DNA"/>
</dbReference>
<proteinExistence type="predicted"/>
<feature type="signal peptide" evidence="1">
    <location>
        <begin position="1"/>
        <end position="17"/>
    </location>
</feature>
<evidence type="ECO:0008006" key="4">
    <source>
        <dbReference type="Google" id="ProtNLM"/>
    </source>
</evidence>
<evidence type="ECO:0000256" key="1">
    <source>
        <dbReference type="SAM" id="SignalP"/>
    </source>
</evidence>
<reference evidence="2 3" key="1">
    <citation type="submission" date="2020-04" db="EMBL/GenBank/DDBJ databases">
        <title>Molecular characterization of pseudomonads from Agaricus bisporus reveal novel blotch 2 pathogens in Western Europe.</title>
        <authorList>
            <person name="Taparia T."/>
            <person name="Krijger M."/>
            <person name="Haynes E."/>
            <person name="Elpinstone J.G."/>
            <person name="Noble R."/>
            <person name="Van Der Wolf J."/>
        </authorList>
    </citation>
    <scope>NUCLEOTIDE SEQUENCE [LARGE SCALE GENOMIC DNA]</scope>
    <source>
        <strain evidence="2 3">IPO3782</strain>
    </source>
</reference>
<feature type="chain" id="PRO_5030946541" description="Lipoprotein" evidence="1">
    <location>
        <begin position="18"/>
        <end position="78"/>
    </location>
</feature>
<dbReference type="Proteomes" id="UP000531950">
    <property type="component" value="Unassembled WGS sequence"/>
</dbReference>
<comment type="caution">
    <text evidence="2">The sequence shown here is derived from an EMBL/GenBank/DDBJ whole genome shotgun (WGS) entry which is preliminary data.</text>
</comment>
<protein>
    <recommendedName>
        <fullName evidence="4">Lipoprotein</fullName>
    </recommendedName>
</protein>
<evidence type="ECO:0000313" key="2">
    <source>
        <dbReference type="EMBL" id="NWE16969.1"/>
    </source>
</evidence>
<dbReference type="RefSeq" id="WP_177079718.1">
    <property type="nucleotide sequence ID" value="NZ_JACAOQ010000055.1"/>
</dbReference>